<evidence type="ECO:0000313" key="2">
    <source>
        <dbReference type="EMBL" id="WAR08782.1"/>
    </source>
</evidence>
<evidence type="ECO:0000256" key="1">
    <source>
        <dbReference type="SAM" id="SignalP"/>
    </source>
</evidence>
<reference evidence="2" key="1">
    <citation type="submission" date="2022-11" db="EMBL/GenBank/DDBJ databases">
        <title>Centuries of genome instability and evolution in soft-shell clam transmissible cancer (bioRxiv).</title>
        <authorList>
            <person name="Hart S.F.M."/>
            <person name="Yonemitsu M.A."/>
            <person name="Giersch R.M."/>
            <person name="Beal B.F."/>
            <person name="Arriagada G."/>
            <person name="Davis B.W."/>
            <person name="Ostrander E.A."/>
            <person name="Goff S.P."/>
            <person name="Metzger M.J."/>
        </authorList>
    </citation>
    <scope>NUCLEOTIDE SEQUENCE</scope>
    <source>
        <strain evidence="2">MELC-2E11</strain>
        <tissue evidence="2">Siphon/mantle</tissue>
    </source>
</reference>
<keyword evidence="1" id="KW-0732">Signal</keyword>
<feature type="chain" id="PRO_5046172756" evidence="1">
    <location>
        <begin position="23"/>
        <end position="166"/>
    </location>
</feature>
<feature type="non-terminal residue" evidence="2">
    <location>
        <position position="1"/>
    </location>
</feature>
<protein>
    <submittedName>
        <fullName evidence="2">Uncharacterized protein</fullName>
    </submittedName>
</protein>
<evidence type="ECO:0000313" key="3">
    <source>
        <dbReference type="Proteomes" id="UP001164746"/>
    </source>
</evidence>
<proteinExistence type="predicted"/>
<organism evidence="2 3">
    <name type="scientific">Mya arenaria</name>
    <name type="common">Soft-shell clam</name>
    <dbReference type="NCBI Taxonomy" id="6604"/>
    <lineage>
        <taxon>Eukaryota</taxon>
        <taxon>Metazoa</taxon>
        <taxon>Spiralia</taxon>
        <taxon>Lophotrochozoa</taxon>
        <taxon>Mollusca</taxon>
        <taxon>Bivalvia</taxon>
        <taxon>Autobranchia</taxon>
        <taxon>Heteroconchia</taxon>
        <taxon>Euheterodonta</taxon>
        <taxon>Imparidentia</taxon>
        <taxon>Neoheterodontei</taxon>
        <taxon>Myida</taxon>
        <taxon>Myoidea</taxon>
        <taxon>Myidae</taxon>
        <taxon>Mya</taxon>
    </lineage>
</organism>
<gene>
    <name evidence="2" type="ORF">MAR_018740</name>
</gene>
<dbReference type="EMBL" id="CP111017">
    <property type="protein sequence ID" value="WAR08782.1"/>
    <property type="molecule type" value="Genomic_DNA"/>
</dbReference>
<keyword evidence="3" id="KW-1185">Reference proteome</keyword>
<feature type="signal peptide" evidence="1">
    <location>
        <begin position="1"/>
        <end position="22"/>
    </location>
</feature>
<dbReference type="Proteomes" id="UP001164746">
    <property type="component" value="Chromosome 6"/>
</dbReference>
<accession>A0ABY7EFJ9</accession>
<sequence length="166" mass="19751">MINSIQFLCKLLWIYSFAIVKGIPPTPTWPDVYKSCVNVDTPREFIKAGWYVDTENRRMRLDSYGYYISEYESFEYACEDYGPPLYIFIYLYDQGRMLTLFPSPNPPYRQCTISTIFNKFPSSPLSTEVEFVEESHDNITTFNHWRSEFFLYTLDYYFHAANGLPY</sequence>
<name>A0ABY7EFJ9_MYAAR</name>